<evidence type="ECO:0000313" key="2">
    <source>
        <dbReference type="EMBL" id="KAH6876694.1"/>
    </source>
</evidence>
<feature type="compositionally biased region" description="Pro residues" evidence="1">
    <location>
        <begin position="95"/>
        <end position="106"/>
    </location>
</feature>
<dbReference type="OrthoDB" id="10583117at2759"/>
<sequence>MVPAPQSLLHRSYWLRKTKGTHTHALLAKSLHPPTRADHLKPRPLLNTWRNPLVKQAYRLLLQASCRKATQRKGAANLPTSPSFQPSPGGRALSPVPPPKFGPPPCKITGLSERNCTS</sequence>
<dbReference type="AlphaFoldDB" id="A0A9P8VWM7"/>
<name>A0A9P8VWM7_9HYPO</name>
<reference evidence="2 3" key="1">
    <citation type="journal article" date="2021" name="Nat. Commun.">
        <title>Genetic determinants of endophytism in the Arabidopsis root mycobiome.</title>
        <authorList>
            <person name="Mesny F."/>
            <person name="Miyauchi S."/>
            <person name="Thiergart T."/>
            <person name="Pickel B."/>
            <person name="Atanasova L."/>
            <person name="Karlsson M."/>
            <person name="Huettel B."/>
            <person name="Barry K.W."/>
            <person name="Haridas S."/>
            <person name="Chen C."/>
            <person name="Bauer D."/>
            <person name="Andreopoulos W."/>
            <person name="Pangilinan J."/>
            <person name="LaButti K."/>
            <person name="Riley R."/>
            <person name="Lipzen A."/>
            <person name="Clum A."/>
            <person name="Drula E."/>
            <person name="Henrissat B."/>
            <person name="Kohler A."/>
            <person name="Grigoriev I.V."/>
            <person name="Martin F.M."/>
            <person name="Hacquard S."/>
        </authorList>
    </citation>
    <scope>NUCLEOTIDE SEQUENCE [LARGE SCALE GENOMIC DNA]</scope>
    <source>
        <strain evidence="2 3">MPI-CAGE-CH-0241</strain>
    </source>
</reference>
<keyword evidence="3" id="KW-1185">Reference proteome</keyword>
<gene>
    <name evidence="2" type="ORF">B0T10DRAFT_465027</name>
</gene>
<dbReference type="EMBL" id="JAGPYM010000033">
    <property type="protein sequence ID" value="KAH6876694.1"/>
    <property type="molecule type" value="Genomic_DNA"/>
</dbReference>
<comment type="caution">
    <text evidence="2">The sequence shown here is derived from an EMBL/GenBank/DDBJ whole genome shotgun (WGS) entry which is preliminary data.</text>
</comment>
<proteinExistence type="predicted"/>
<accession>A0A9P8VWM7</accession>
<dbReference type="Proteomes" id="UP000777438">
    <property type="component" value="Unassembled WGS sequence"/>
</dbReference>
<evidence type="ECO:0000313" key="3">
    <source>
        <dbReference type="Proteomes" id="UP000777438"/>
    </source>
</evidence>
<evidence type="ECO:0000256" key="1">
    <source>
        <dbReference type="SAM" id="MobiDB-lite"/>
    </source>
</evidence>
<organism evidence="2 3">
    <name type="scientific">Thelonectria olida</name>
    <dbReference type="NCBI Taxonomy" id="1576542"/>
    <lineage>
        <taxon>Eukaryota</taxon>
        <taxon>Fungi</taxon>
        <taxon>Dikarya</taxon>
        <taxon>Ascomycota</taxon>
        <taxon>Pezizomycotina</taxon>
        <taxon>Sordariomycetes</taxon>
        <taxon>Hypocreomycetidae</taxon>
        <taxon>Hypocreales</taxon>
        <taxon>Nectriaceae</taxon>
        <taxon>Thelonectria</taxon>
    </lineage>
</organism>
<feature type="region of interest" description="Disordered" evidence="1">
    <location>
        <begin position="69"/>
        <end position="118"/>
    </location>
</feature>
<protein>
    <submittedName>
        <fullName evidence="2">Uncharacterized protein</fullName>
    </submittedName>
</protein>